<accession>A0A074YCK6</accession>
<dbReference type="Proteomes" id="UP000030641">
    <property type="component" value="Unassembled WGS sequence"/>
</dbReference>
<keyword evidence="4" id="KW-1185">Reference proteome</keyword>
<evidence type="ECO:0000256" key="1">
    <source>
        <dbReference type="SAM" id="MobiDB-lite"/>
    </source>
</evidence>
<dbReference type="HOGENOM" id="CLU_891326_0_0_1"/>
<feature type="chain" id="PRO_5001703176" description="Ig-like domain-containing protein" evidence="2">
    <location>
        <begin position="23"/>
        <end position="349"/>
    </location>
</feature>
<gene>
    <name evidence="3" type="ORF">AUEXF2481DRAFT_5123</name>
</gene>
<sequence length="349" mass="38689">MWLSRFFPVILFFINLLERVKSSPLLAERATPKCTARNIEIVRRTVDDEVYFCKWWLSDGRTRSPFFEFTPTAVTKLCNCIISDTKTVSKQKRTEAATVENLLEKRQTQASCRAEVSRQFTEPWYFCTFYNSYPRTTSPFAKYSAKALIDLCKCVEGKVVTSSGKKTGSSTRKTSASTKKLSSSTIKKVSSSTKKESTTKKISSSIKKVSSSTKKVSSSTKNTTSSNKKSPTASKKASSSTLKASIVSTKPSSSTKKVSSTTRKASSSSKTPSSTVKKASTSTKRLSSSPKSVLLTTKKTSNIDDYYEKFFAREQIDINCQDISQILDFNQIISKVFVESVVSKVTGVF</sequence>
<dbReference type="AlphaFoldDB" id="A0A074YCK6"/>
<dbReference type="OrthoDB" id="3938140at2759"/>
<feature type="region of interest" description="Disordered" evidence="1">
    <location>
        <begin position="161"/>
        <end position="291"/>
    </location>
</feature>
<dbReference type="GeneID" id="25368728"/>
<reference evidence="3 4" key="1">
    <citation type="journal article" date="2014" name="BMC Genomics">
        <title>Genome sequencing of four Aureobasidium pullulans varieties: biotechnological potential, stress tolerance, and description of new species.</title>
        <authorList>
            <person name="Gostin Ar C."/>
            <person name="Ohm R.A."/>
            <person name="Kogej T."/>
            <person name="Sonjak S."/>
            <person name="Turk M."/>
            <person name="Zajc J."/>
            <person name="Zalar P."/>
            <person name="Grube M."/>
            <person name="Sun H."/>
            <person name="Han J."/>
            <person name="Sharma A."/>
            <person name="Chiniquy J."/>
            <person name="Ngan C.Y."/>
            <person name="Lipzen A."/>
            <person name="Barry K."/>
            <person name="Grigoriev I.V."/>
            <person name="Gunde-Cimerman N."/>
        </authorList>
    </citation>
    <scope>NUCLEOTIDE SEQUENCE [LARGE SCALE GENOMIC DNA]</scope>
    <source>
        <strain evidence="3 4">EXF-2481</strain>
    </source>
</reference>
<evidence type="ECO:0000313" key="3">
    <source>
        <dbReference type="EMBL" id="KEQ95523.1"/>
    </source>
</evidence>
<feature type="compositionally biased region" description="Low complexity" evidence="1">
    <location>
        <begin position="161"/>
        <end position="192"/>
    </location>
</feature>
<evidence type="ECO:0000313" key="4">
    <source>
        <dbReference type="Proteomes" id="UP000030641"/>
    </source>
</evidence>
<proteinExistence type="predicted"/>
<dbReference type="STRING" id="1043005.A0A074YCK6"/>
<evidence type="ECO:0008006" key="5">
    <source>
        <dbReference type="Google" id="ProtNLM"/>
    </source>
</evidence>
<name>A0A074YCK6_AURSE</name>
<dbReference type="InParanoid" id="A0A074YCK6"/>
<feature type="compositionally biased region" description="Low complexity" evidence="1">
    <location>
        <begin position="200"/>
        <end position="285"/>
    </location>
</feature>
<protein>
    <recommendedName>
        <fullName evidence="5">Ig-like domain-containing protein</fullName>
    </recommendedName>
</protein>
<keyword evidence="2" id="KW-0732">Signal</keyword>
<dbReference type="EMBL" id="KL584759">
    <property type="protein sequence ID" value="KEQ95523.1"/>
    <property type="molecule type" value="Genomic_DNA"/>
</dbReference>
<organism evidence="3 4">
    <name type="scientific">Aureobasidium subglaciale (strain EXF-2481)</name>
    <name type="common">Aureobasidium pullulans var. subglaciale</name>
    <dbReference type="NCBI Taxonomy" id="1043005"/>
    <lineage>
        <taxon>Eukaryota</taxon>
        <taxon>Fungi</taxon>
        <taxon>Dikarya</taxon>
        <taxon>Ascomycota</taxon>
        <taxon>Pezizomycotina</taxon>
        <taxon>Dothideomycetes</taxon>
        <taxon>Dothideomycetidae</taxon>
        <taxon>Dothideales</taxon>
        <taxon>Saccotheciaceae</taxon>
        <taxon>Aureobasidium</taxon>
    </lineage>
</organism>
<evidence type="ECO:0000256" key="2">
    <source>
        <dbReference type="SAM" id="SignalP"/>
    </source>
</evidence>
<dbReference type="RefSeq" id="XP_013343766.1">
    <property type="nucleotide sequence ID" value="XM_013488312.1"/>
</dbReference>
<feature type="signal peptide" evidence="2">
    <location>
        <begin position="1"/>
        <end position="22"/>
    </location>
</feature>